<dbReference type="AlphaFoldDB" id="A0AAE0SYZ4"/>
<dbReference type="EMBL" id="JAEAOA010000703">
    <property type="protein sequence ID" value="KAK3600696.1"/>
    <property type="molecule type" value="Genomic_DNA"/>
</dbReference>
<protein>
    <submittedName>
        <fullName evidence="1">Uncharacterized protein</fullName>
    </submittedName>
</protein>
<reference evidence="1" key="3">
    <citation type="submission" date="2023-05" db="EMBL/GenBank/DDBJ databases">
        <authorList>
            <person name="Smith C.H."/>
        </authorList>
    </citation>
    <scope>NUCLEOTIDE SEQUENCE</scope>
    <source>
        <strain evidence="1">CHS0354</strain>
        <tissue evidence="1">Mantle</tissue>
    </source>
</reference>
<keyword evidence="2" id="KW-1185">Reference proteome</keyword>
<name>A0AAE0SYZ4_9BIVA</name>
<dbReference type="Proteomes" id="UP001195483">
    <property type="component" value="Unassembled WGS sequence"/>
</dbReference>
<sequence>VDAVARKKCETEASCRPATITSANVNREGATLLYDTGCSVLVLVDKKYVEPEDYTGWYL</sequence>
<proteinExistence type="predicted"/>
<feature type="non-terminal residue" evidence="1">
    <location>
        <position position="1"/>
    </location>
</feature>
<feature type="non-terminal residue" evidence="1">
    <location>
        <position position="59"/>
    </location>
</feature>
<comment type="caution">
    <text evidence="1">The sequence shown here is derived from an EMBL/GenBank/DDBJ whole genome shotgun (WGS) entry which is preliminary data.</text>
</comment>
<evidence type="ECO:0000313" key="1">
    <source>
        <dbReference type="EMBL" id="KAK3600696.1"/>
    </source>
</evidence>
<evidence type="ECO:0000313" key="2">
    <source>
        <dbReference type="Proteomes" id="UP001195483"/>
    </source>
</evidence>
<reference evidence="1" key="2">
    <citation type="journal article" date="2021" name="Genome Biol. Evol.">
        <title>Developing a high-quality reference genome for a parasitic bivalve with doubly uniparental inheritance (Bivalvia: Unionida).</title>
        <authorList>
            <person name="Smith C.H."/>
        </authorList>
    </citation>
    <scope>NUCLEOTIDE SEQUENCE</scope>
    <source>
        <strain evidence="1">CHS0354</strain>
        <tissue evidence="1">Mantle</tissue>
    </source>
</reference>
<gene>
    <name evidence="1" type="ORF">CHS0354_011377</name>
</gene>
<reference evidence="1" key="1">
    <citation type="journal article" date="2021" name="Genome Biol. Evol.">
        <title>A High-Quality Reference Genome for a Parasitic Bivalve with Doubly Uniparental Inheritance (Bivalvia: Unionida).</title>
        <authorList>
            <person name="Smith C.H."/>
        </authorList>
    </citation>
    <scope>NUCLEOTIDE SEQUENCE</scope>
    <source>
        <strain evidence="1">CHS0354</strain>
    </source>
</reference>
<accession>A0AAE0SYZ4</accession>
<organism evidence="1 2">
    <name type="scientific">Potamilus streckersoni</name>
    <dbReference type="NCBI Taxonomy" id="2493646"/>
    <lineage>
        <taxon>Eukaryota</taxon>
        <taxon>Metazoa</taxon>
        <taxon>Spiralia</taxon>
        <taxon>Lophotrochozoa</taxon>
        <taxon>Mollusca</taxon>
        <taxon>Bivalvia</taxon>
        <taxon>Autobranchia</taxon>
        <taxon>Heteroconchia</taxon>
        <taxon>Palaeoheterodonta</taxon>
        <taxon>Unionida</taxon>
        <taxon>Unionoidea</taxon>
        <taxon>Unionidae</taxon>
        <taxon>Ambleminae</taxon>
        <taxon>Lampsilini</taxon>
        <taxon>Potamilus</taxon>
    </lineage>
</organism>